<evidence type="ECO:0000313" key="1">
    <source>
        <dbReference type="EMBL" id="MCK9878267.1"/>
    </source>
</evidence>
<comment type="caution">
    <text evidence="1">The sequence shown here is derived from an EMBL/GenBank/DDBJ whole genome shotgun (WGS) entry which is preliminary data.</text>
</comment>
<dbReference type="RefSeq" id="WP_248826394.1">
    <property type="nucleotide sequence ID" value="NZ_JALKFT010000030.1"/>
</dbReference>
<dbReference type="EMBL" id="JALKFT010000030">
    <property type="protein sequence ID" value="MCK9878267.1"/>
    <property type="molecule type" value="Genomic_DNA"/>
</dbReference>
<keyword evidence="2" id="KW-1185">Reference proteome</keyword>
<gene>
    <name evidence="1" type="ORF">MXD59_21260</name>
</gene>
<proteinExistence type="predicted"/>
<dbReference type="Proteomes" id="UP001201873">
    <property type="component" value="Unassembled WGS sequence"/>
</dbReference>
<name>A0ABT0K381_9ACTN</name>
<reference evidence="1 2" key="1">
    <citation type="submission" date="2022-04" db="EMBL/GenBank/DDBJ databases">
        <title>Genome diversity in the genus Frankia.</title>
        <authorList>
            <person name="Carlos-Shanley C."/>
            <person name="Hahn D."/>
        </authorList>
    </citation>
    <scope>NUCLEOTIDE SEQUENCE [LARGE SCALE GENOMIC DNA]</scope>
    <source>
        <strain evidence="1 2">Ag45/Mut15</strain>
    </source>
</reference>
<sequence length="146" mass="16242">MYLFEMAAIGGDNLAPTGGLYNSYLHRRGELGLTLETINGLADRCQQYTGKILGIFLEMTALAGDIDQGLQTGRHLGPDERAELRRKVARRNTLSLQAEQLYLDTVLDGQDLLAEEQLRLFTEGVEQERERARAAVEAGLRRPALL</sequence>
<evidence type="ECO:0000313" key="2">
    <source>
        <dbReference type="Proteomes" id="UP001201873"/>
    </source>
</evidence>
<protein>
    <submittedName>
        <fullName evidence="1">Uncharacterized protein</fullName>
    </submittedName>
</protein>
<accession>A0ABT0K381</accession>
<organism evidence="1 2">
    <name type="scientific">Frankia umida</name>
    <dbReference type="NCBI Taxonomy" id="573489"/>
    <lineage>
        <taxon>Bacteria</taxon>
        <taxon>Bacillati</taxon>
        <taxon>Actinomycetota</taxon>
        <taxon>Actinomycetes</taxon>
        <taxon>Frankiales</taxon>
        <taxon>Frankiaceae</taxon>
        <taxon>Frankia</taxon>
    </lineage>
</organism>